<comment type="caution">
    <text evidence="5">The sequence shown here is derived from an EMBL/GenBank/DDBJ whole genome shotgun (WGS) entry which is preliminary data.</text>
</comment>
<dbReference type="Proteomes" id="UP000490386">
    <property type="component" value="Unassembled WGS sequence"/>
</dbReference>
<dbReference type="PANTHER" id="PTHR40047:SF1">
    <property type="entry name" value="UPF0703 PROTEIN YCGQ"/>
    <property type="match status" value="1"/>
</dbReference>
<dbReference type="PANTHER" id="PTHR40047">
    <property type="entry name" value="UPF0703 PROTEIN YCGQ"/>
    <property type="match status" value="1"/>
</dbReference>
<evidence type="ECO:0000313" key="5">
    <source>
        <dbReference type="EMBL" id="KAB1639462.1"/>
    </source>
</evidence>
<dbReference type="EMBL" id="WBJX01000001">
    <property type="protein sequence ID" value="KAB1639462.1"/>
    <property type="molecule type" value="Genomic_DNA"/>
</dbReference>
<evidence type="ECO:0000259" key="4">
    <source>
        <dbReference type="Pfam" id="PF21537"/>
    </source>
</evidence>
<keyword evidence="6" id="KW-1185">Reference proteome</keyword>
<gene>
    <name evidence="5" type="ORF">F8O03_03765</name>
</gene>
<dbReference type="InterPro" id="IPR048493">
    <property type="entry name" value="DUF1980_N"/>
</dbReference>
<dbReference type="Pfam" id="PF09323">
    <property type="entry name" value="DUF1980"/>
    <property type="match status" value="1"/>
</dbReference>
<feature type="transmembrane region" description="Helical" evidence="2">
    <location>
        <begin position="12"/>
        <end position="33"/>
    </location>
</feature>
<keyword evidence="2" id="KW-1133">Transmembrane helix</keyword>
<accession>A0A7J5B5N0</accession>
<feature type="domain" description="DUF1980" evidence="3">
    <location>
        <begin position="21"/>
        <end position="142"/>
    </location>
</feature>
<evidence type="ECO:0000313" key="6">
    <source>
        <dbReference type="Proteomes" id="UP000490386"/>
    </source>
</evidence>
<keyword evidence="2" id="KW-0472">Membrane</keyword>
<feature type="region of interest" description="Disordered" evidence="1">
    <location>
        <begin position="64"/>
        <end position="98"/>
    </location>
</feature>
<evidence type="ECO:0000256" key="1">
    <source>
        <dbReference type="SAM" id="MobiDB-lite"/>
    </source>
</evidence>
<dbReference type="OrthoDB" id="359029at2"/>
<feature type="domain" description="DUF1980" evidence="4">
    <location>
        <begin position="185"/>
        <end position="281"/>
    </location>
</feature>
<reference evidence="5 6" key="1">
    <citation type="submission" date="2019-09" db="EMBL/GenBank/DDBJ databases">
        <title>Phylogeny of genus Pseudoclavibacter and closely related genus.</title>
        <authorList>
            <person name="Li Y."/>
        </authorList>
    </citation>
    <scope>NUCLEOTIDE SEQUENCE [LARGE SCALE GENOMIC DNA]</scope>
    <source>
        <strain evidence="5 6">THG-MD12</strain>
    </source>
</reference>
<dbReference type="Pfam" id="PF21537">
    <property type="entry name" value="DUF1980_C"/>
    <property type="match status" value="1"/>
</dbReference>
<proteinExistence type="predicted"/>
<keyword evidence="2" id="KW-0812">Transmembrane</keyword>
<organism evidence="5 6">
    <name type="scientific">Pseudoclavibacter terrae</name>
    <dbReference type="NCBI Taxonomy" id="1530195"/>
    <lineage>
        <taxon>Bacteria</taxon>
        <taxon>Bacillati</taxon>
        <taxon>Actinomycetota</taxon>
        <taxon>Actinomycetes</taxon>
        <taxon>Micrococcales</taxon>
        <taxon>Microbacteriaceae</taxon>
        <taxon>Pseudoclavibacter</taxon>
    </lineage>
</organism>
<dbReference type="NCBIfam" id="TIGR03943">
    <property type="entry name" value="TIGR03943 family putative permease subunit"/>
    <property type="match status" value="1"/>
</dbReference>
<evidence type="ECO:0000256" key="2">
    <source>
        <dbReference type="SAM" id="Phobius"/>
    </source>
</evidence>
<dbReference type="InterPro" id="IPR048447">
    <property type="entry name" value="DUF1980_C"/>
</dbReference>
<sequence length="281" mass="29950">MLERLLSRWRGVALTLITVVATVWLSMTGGLSLYIHPRYFVFTSIMAVIGGILAIAAIAATPSRDEHGHGHGNGNGHDHSHESDALGTSTARRNNRRPRLGTRQRIAVIASTTVTLVVVVTAFVALIIAPPVTLSSAAVENRSLNANAQTVDSPIDEGETLRGRDTSSFTVKDWAAMLRQGDGEQQVLGERAKLVGFVTVDPDAPDAFILARFVVNCCAIDAAPVGVAVHQPGWQAAYPVDTWVEVDGAFVTNPSASSAERVALMPTTVTAIDQPSDPYVY</sequence>
<feature type="transmembrane region" description="Helical" evidence="2">
    <location>
        <begin position="39"/>
        <end position="60"/>
    </location>
</feature>
<dbReference type="RefSeq" id="WP_151422618.1">
    <property type="nucleotide sequence ID" value="NZ_WBJX01000001.1"/>
</dbReference>
<dbReference type="AlphaFoldDB" id="A0A7J5B5N0"/>
<feature type="transmembrane region" description="Helical" evidence="2">
    <location>
        <begin position="106"/>
        <end position="129"/>
    </location>
</feature>
<dbReference type="InterPro" id="IPR052955">
    <property type="entry name" value="UPF0703_membrane_permease"/>
</dbReference>
<dbReference type="InterPro" id="IPR015402">
    <property type="entry name" value="DUF1980"/>
</dbReference>
<protein>
    <submittedName>
        <fullName evidence="5">TIGR03943 family protein</fullName>
    </submittedName>
</protein>
<name>A0A7J5B5N0_9MICO</name>
<evidence type="ECO:0000259" key="3">
    <source>
        <dbReference type="Pfam" id="PF09323"/>
    </source>
</evidence>